<feature type="region of interest" description="Disordered" evidence="1">
    <location>
        <begin position="291"/>
        <end position="318"/>
    </location>
</feature>
<proteinExistence type="predicted"/>
<evidence type="ECO:0000313" key="2">
    <source>
        <dbReference type="EMBL" id="KZT52800.1"/>
    </source>
</evidence>
<reference evidence="2 3" key="1">
    <citation type="journal article" date="2016" name="Mol. Biol. Evol.">
        <title>Comparative Genomics of Early-Diverging Mushroom-Forming Fungi Provides Insights into the Origins of Lignocellulose Decay Capabilities.</title>
        <authorList>
            <person name="Nagy L.G."/>
            <person name="Riley R."/>
            <person name="Tritt A."/>
            <person name="Adam C."/>
            <person name="Daum C."/>
            <person name="Floudas D."/>
            <person name="Sun H."/>
            <person name="Yadav J.S."/>
            <person name="Pangilinan J."/>
            <person name="Larsson K.H."/>
            <person name="Matsuura K."/>
            <person name="Barry K."/>
            <person name="Labutti K."/>
            <person name="Kuo R."/>
            <person name="Ohm R.A."/>
            <person name="Bhattacharya S.S."/>
            <person name="Shirouzu T."/>
            <person name="Yoshinaga Y."/>
            <person name="Martin F.M."/>
            <person name="Grigoriev I.V."/>
            <person name="Hibbett D.S."/>
        </authorList>
    </citation>
    <scope>NUCLEOTIDE SEQUENCE [LARGE SCALE GENOMIC DNA]</scope>
    <source>
        <strain evidence="2 3">HHB12733</strain>
    </source>
</reference>
<evidence type="ECO:0000313" key="3">
    <source>
        <dbReference type="Proteomes" id="UP000076842"/>
    </source>
</evidence>
<organism evidence="2 3">
    <name type="scientific">Calocera cornea HHB12733</name>
    <dbReference type="NCBI Taxonomy" id="1353952"/>
    <lineage>
        <taxon>Eukaryota</taxon>
        <taxon>Fungi</taxon>
        <taxon>Dikarya</taxon>
        <taxon>Basidiomycota</taxon>
        <taxon>Agaricomycotina</taxon>
        <taxon>Dacrymycetes</taxon>
        <taxon>Dacrymycetales</taxon>
        <taxon>Dacrymycetaceae</taxon>
        <taxon>Calocera</taxon>
    </lineage>
</organism>
<dbReference type="OrthoDB" id="10582973at2759"/>
<accession>A0A165DHH8</accession>
<evidence type="ECO:0000256" key="1">
    <source>
        <dbReference type="SAM" id="MobiDB-lite"/>
    </source>
</evidence>
<dbReference type="EMBL" id="KV424055">
    <property type="protein sequence ID" value="KZT52800.1"/>
    <property type="molecule type" value="Genomic_DNA"/>
</dbReference>
<feature type="region of interest" description="Disordered" evidence="1">
    <location>
        <begin position="244"/>
        <end position="264"/>
    </location>
</feature>
<sequence>MVRLHTQLSESAIKFNSNLPAMDECTREVPGDVSPLLRWEQGDPIVQDGGPPVKSEGVDSPEQPVGAVARGKVHSALQEQEDDQQDYIPTNFLRLREGLATDTVASENACSAISDVQQDYIPTRVDCLRIDATALCRRESAPSVVNTAANVAQPALVSGSASPPAVVSRQCDDSADLGTEFSASVEVQGEAQAVKATTPPLSNSVDSVVDVLLQHESDMIDEAPPSYEWSVLLAPVYKARMKKKKPADTLPTPPHSPAGSPGPLAIDLHEITAWNKARAQQIVARELARPNTKLNPNSNPHPNSNSHSTPLPLPAGSPGLLAIDPHGITAWNKARAQQIVARELARSDINHQPNTVLSQTRSFKKHHSFFSTAVRLVTGRA</sequence>
<dbReference type="Proteomes" id="UP000076842">
    <property type="component" value="Unassembled WGS sequence"/>
</dbReference>
<feature type="compositionally biased region" description="Low complexity" evidence="1">
    <location>
        <begin position="294"/>
        <end position="318"/>
    </location>
</feature>
<protein>
    <submittedName>
        <fullName evidence="2">Uncharacterized protein</fullName>
    </submittedName>
</protein>
<name>A0A165DHH8_9BASI</name>
<dbReference type="InParanoid" id="A0A165DHH8"/>
<dbReference type="AlphaFoldDB" id="A0A165DHH8"/>
<keyword evidence="3" id="KW-1185">Reference proteome</keyword>
<gene>
    <name evidence="2" type="ORF">CALCODRAFT_486862</name>
</gene>